<dbReference type="InterPro" id="IPR029068">
    <property type="entry name" value="Glyas_Bleomycin-R_OHBP_Dase"/>
</dbReference>
<evidence type="ECO:0000313" key="3">
    <source>
        <dbReference type="Proteomes" id="UP000316096"/>
    </source>
</evidence>
<dbReference type="PANTHER" id="PTHR40265:SF1">
    <property type="entry name" value="GLYOXALASE-LIKE DOMAIN-CONTAINING PROTEIN"/>
    <property type="match status" value="1"/>
</dbReference>
<accession>A0A543CR18</accession>
<dbReference type="SUPFAM" id="SSF54593">
    <property type="entry name" value="Glyoxalase/Bleomycin resistance protein/Dihydroxybiphenyl dioxygenase"/>
    <property type="match status" value="1"/>
</dbReference>
<dbReference type="PANTHER" id="PTHR40265">
    <property type="entry name" value="BLL2707 PROTEIN"/>
    <property type="match status" value="1"/>
</dbReference>
<dbReference type="InterPro" id="IPR037523">
    <property type="entry name" value="VOC_core"/>
</dbReference>
<name>A0A543CR18_9ACTN</name>
<dbReference type="Proteomes" id="UP000316096">
    <property type="component" value="Unassembled WGS sequence"/>
</dbReference>
<dbReference type="AlphaFoldDB" id="A0A543CR18"/>
<dbReference type="EMBL" id="VFOZ01000001">
    <property type="protein sequence ID" value="TQL99508.1"/>
    <property type="molecule type" value="Genomic_DNA"/>
</dbReference>
<dbReference type="Pfam" id="PF13468">
    <property type="entry name" value="Glyoxalase_3"/>
    <property type="match status" value="1"/>
</dbReference>
<dbReference type="InterPro" id="IPR025870">
    <property type="entry name" value="Glyoxalase-like_dom"/>
</dbReference>
<sequence>MTLDHLVYATPDLEESVRLVAKLTGVRPVEGGPHPGLGTRNHLLGLGELRYLEIIGPDSGQPEPERPRPFGIDELTEPRLAAWAVRAADIEARVARSRTLGYDPGPIEPLSRRTPDGEVLRWRLTFPYEPVVPFLIDWGRTPHPARRLPVVPLTAFSGTHPDPAGVRDRLAALGVELDVREGEQGLVAVLGGTTTLT</sequence>
<dbReference type="OrthoDB" id="3227561at2"/>
<protein>
    <submittedName>
        <fullName evidence="2">Glyoxalase-like protein</fullName>
    </submittedName>
</protein>
<proteinExistence type="predicted"/>
<gene>
    <name evidence="2" type="ORF">FB559_5195</name>
</gene>
<keyword evidence="3" id="KW-1185">Reference proteome</keyword>
<comment type="caution">
    <text evidence="2">The sequence shown here is derived from an EMBL/GenBank/DDBJ whole genome shotgun (WGS) entry which is preliminary data.</text>
</comment>
<reference evidence="2 3" key="1">
    <citation type="submission" date="2019-06" db="EMBL/GenBank/DDBJ databases">
        <title>Sequencing the genomes of 1000 actinobacteria strains.</title>
        <authorList>
            <person name="Klenk H.-P."/>
        </authorList>
    </citation>
    <scope>NUCLEOTIDE SEQUENCE [LARGE SCALE GENOMIC DNA]</scope>
    <source>
        <strain evidence="2 3">DSM 102200</strain>
    </source>
</reference>
<dbReference type="RefSeq" id="WP_141958347.1">
    <property type="nucleotide sequence ID" value="NZ_VFOZ01000001.1"/>
</dbReference>
<dbReference type="Gene3D" id="3.10.180.10">
    <property type="entry name" value="2,3-Dihydroxybiphenyl 1,2-Dioxygenase, domain 1"/>
    <property type="match status" value="1"/>
</dbReference>
<evidence type="ECO:0000259" key="1">
    <source>
        <dbReference type="PROSITE" id="PS51819"/>
    </source>
</evidence>
<dbReference type="PROSITE" id="PS51819">
    <property type="entry name" value="VOC"/>
    <property type="match status" value="1"/>
</dbReference>
<feature type="domain" description="VOC" evidence="1">
    <location>
        <begin position="2"/>
        <end position="137"/>
    </location>
</feature>
<evidence type="ECO:0000313" key="2">
    <source>
        <dbReference type="EMBL" id="TQL99508.1"/>
    </source>
</evidence>
<organism evidence="2 3">
    <name type="scientific">Actinoallomurus bryophytorum</name>
    <dbReference type="NCBI Taxonomy" id="1490222"/>
    <lineage>
        <taxon>Bacteria</taxon>
        <taxon>Bacillati</taxon>
        <taxon>Actinomycetota</taxon>
        <taxon>Actinomycetes</taxon>
        <taxon>Streptosporangiales</taxon>
        <taxon>Thermomonosporaceae</taxon>
        <taxon>Actinoallomurus</taxon>
    </lineage>
</organism>